<keyword evidence="3" id="KW-1185">Reference proteome</keyword>
<dbReference type="Proteomes" id="UP000028481">
    <property type="component" value="Chromosome"/>
</dbReference>
<sequence>MANWKTAFFLLLLIVLGVFLCPFWSYGAYLHLKMDLELKPNAIEGSLQTVLQEKKIQTFETEGLHFKEAILDGKPFSSVPFKESALTFLAEKPNSPLFLYFEKSVNFTVVPFNFIDRFIPLPREPFTYEITLKVPKKLGYFALIPSEDYEVKEEGGFLLYKFKNLKPIKSPVLILSKEPFVSSVLTYKNLKISLYSLDNNKVFSKEEVSSWFQKVKPALAALDKKFSEVYPFSKLFVFLIKDQEPKLDYSNTLLVNSSILDDPWEFSALVNEKRLKEGVFYQEDQRVKGLALFFKDVAQGKVELRKKILSTSSLESKSFFYFLELKQRLGEEVLLSRLKHFYETKLFIPQSFEDLLTYLKSSFPEVFVSFSDFSVFKKLYLRGEVVFLQPKEGGYELTLALIKSTSPHTLTPNEREVVVKFSVVCKNVTYSFVKNVTSPYQIVQVWVKERPEEIYLDPDYTVWRVLEKKEEYLGVDRLLENPGVLVYPEEEFLLYQKIIEVFRKKGYKILPVKDPSQVVLDEAKNVVYLHRFPFPWMIKHIDQGVYFKLVPQPFEKDGMLGYFFSSSVKETELVVNLWHSLNSLTEGWIKSGKIFSKKTLDSQQGILVPVRLKPEGFYTKTSITTFELALQLSNTQLVLIGEERQNPASDFTQFYREFLENLHQLNDNLIITLDLPSSYQSLIDQFLENKVSAEYLKKELSKVEVGVNLENLIEVLRFAKIKKIKVLAIGVEESLFQKVLDKGIFSLSQEEISNLPEMDLMNPLLKTYLYEKYQQKKQPFPPFENFYQAHLLKKEALTEKLLQVLEEYPNFQTILITTKEEIITVSGITQGLQKKNFLNFKRIILDNQKRLSTEAGDYLFNGGESSPR</sequence>
<dbReference type="Gene3D" id="3.40.50.11550">
    <property type="match status" value="1"/>
</dbReference>
<dbReference type="AlphaFoldDB" id="A0A075WQ43"/>
<evidence type="ECO:0000313" key="2">
    <source>
        <dbReference type="EMBL" id="AIH03464.1"/>
    </source>
</evidence>
<dbReference type="HOGENOM" id="CLU_339763_0_0_0"/>
<dbReference type="EMBL" id="CP008796">
    <property type="protein sequence ID" value="AIH03464.1"/>
    <property type="molecule type" value="Genomic_DNA"/>
</dbReference>
<dbReference type="PaxDb" id="289377-HL41_00690"/>
<name>A0A075WQ43_9BACT</name>
<proteinExistence type="predicted"/>
<dbReference type="RefSeq" id="WP_038549386.1">
    <property type="nucleotide sequence ID" value="NZ_CP008796.1"/>
</dbReference>
<accession>A0A075WQ43</accession>
<organism evidence="2 3">
    <name type="scientific">Thermodesulfobacterium commune DSM 2178</name>
    <dbReference type="NCBI Taxonomy" id="289377"/>
    <lineage>
        <taxon>Bacteria</taxon>
        <taxon>Pseudomonadati</taxon>
        <taxon>Thermodesulfobacteriota</taxon>
        <taxon>Thermodesulfobacteria</taxon>
        <taxon>Thermodesulfobacteriales</taxon>
        <taxon>Thermodesulfobacteriaceae</taxon>
        <taxon>Thermodesulfobacterium</taxon>
    </lineage>
</organism>
<evidence type="ECO:0000259" key="1">
    <source>
        <dbReference type="Pfam" id="PF04187"/>
    </source>
</evidence>
<protein>
    <recommendedName>
        <fullName evidence="1">Haem-binding uptake Tiki superfamily ChaN domain-containing protein</fullName>
    </recommendedName>
</protein>
<dbReference type="InterPro" id="IPR007314">
    <property type="entry name" value="Cofac_haem-bd_dom"/>
</dbReference>
<dbReference type="eggNOG" id="COG0308">
    <property type="taxonomic scope" value="Bacteria"/>
</dbReference>
<dbReference type="eggNOG" id="COG3016">
    <property type="taxonomic scope" value="Bacteria"/>
</dbReference>
<dbReference type="Pfam" id="PF04187">
    <property type="entry name" value="Cofac_haem_bdg"/>
    <property type="match status" value="1"/>
</dbReference>
<dbReference type="STRING" id="289377.HL41_00690"/>
<dbReference type="SUPFAM" id="SSF159501">
    <property type="entry name" value="EreA/ChaN-like"/>
    <property type="match status" value="1"/>
</dbReference>
<dbReference type="KEGG" id="tcm:HL41_00690"/>
<reference evidence="2 3" key="1">
    <citation type="journal article" date="2015" name="Genome Announc.">
        <title>Genome Sequence of a Sulfate-Reducing Thermophilic Bacterium, Thermodesulfobacterium commune DSM 2178T (Phylum Thermodesulfobacteria).</title>
        <authorList>
            <person name="Bhatnagar S."/>
            <person name="Badger J.H."/>
            <person name="Madupu R."/>
            <person name="Khouri H.M."/>
            <person name="O'Connor E.M."/>
            <person name="Robb F.T."/>
            <person name="Ward N.L."/>
            <person name="Eisen J.A."/>
        </authorList>
    </citation>
    <scope>NUCLEOTIDE SEQUENCE [LARGE SCALE GENOMIC DNA]</scope>
    <source>
        <strain evidence="2 3">DSM 2178</strain>
    </source>
</reference>
<evidence type="ECO:0000313" key="3">
    <source>
        <dbReference type="Proteomes" id="UP000028481"/>
    </source>
</evidence>
<gene>
    <name evidence="2" type="ORF">HL41_00690</name>
</gene>
<feature type="domain" description="Haem-binding uptake Tiki superfamily ChaN" evidence="1">
    <location>
        <begin position="630"/>
        <end position="817"/>
    </location>
</feature>